<dbReference type="Proteomes" id="UP000016605">
    <property type="component" value="Unassembled WGS sequence"/>
</dbReference>
<evidence type="ECO:0000313" key="2">
    <source>
        <dbReference type="Proteomes" id="UP000016605"/>
    </source>
</evidence>
<reference evidence="1 2" key="1">
    <citation type="submission" date="2013-08" db="EMBL/GenBank/DDBJ databases">
        <authorList>
            <person name="Weinstock G."/>
            <person name="Sodergren E."/>
            <person name="Wylie T."/>
            <person name="Fulton L."/>
            <person name="Fulton R."/>
            <person name="Fronick C."/>
            <person name="O'Laughlin M."/>
            <person name="Godfrey J."/>
            <person name="Miner T."/>
            <person name="Herter B."/>
            <person name="Appelbaum E."/>
            <person name="Cordes M."/>
            <person name="Lek S."/>
            <person name="Wollam A."/>
            <person name="Pepin K.H."/>
            <person name="Palsikar V.B."/>
            <person name="Mitreva M."/>
            <person name="Wilson R.K."/>
        </authorList>
    </citation>
    <scope>NUCLEOTIDE SEQUENCE [LARGE SCALE GENOMIC DNA]</scope>
    <source>
        <strain evidence="1 2">ATCC 14665</strain>
    </source>
</reference>
<protein>
    <submittedName>
        <fullName evidence="1">Uncharacterized protein</fullName>
    </submittedName>
</protein>
<evidence type="ECO:0000313" key="1">
    <source>
        <dbReference type="EMBL" id="ERK72974.1"/>
    </source>
</evidence>
<sequence>MGHSGVFAGSSGHPDVVVGLSPGGRGGCRVFENACDGVPSAPGRRTVCGW</sequence>
<name>U2RWT7_LEIAQ</name>
<comment type="caution">
    <text evidence="1">The sequence shown here is derived from an EMBL/GenBank/DDBJ whole genome shotgun (WGS) entry which is preliminary data.</text>
</comment>
<gene>
    <name evidence="1" type="ORF">N136_00660</name>
</gene>
<organism evidence="1 2">
    <name type="scientific">Leifsonia aquatica ATCC 14665</name>
    <dbReference type="NCBI Taxonomy" id="1358026"/>
    <lineage>
        <taxon>Bacteria</taxon>
        <taxon>Bacillati</taxon>
        <taxon>Actinomycetota</taxon>
        <taxon>Actinomycetes</taxon>
        <taxon>Micrococcales</taxon>
        <taxon>Microbacteriaceae</taxon>
        <taxon>Leifsonia</taxon>
    </lineage>
</organism>
<dbReference type="EMBL" id="AWVQ01000065">
    <property type="protein sequence ID" value="ERK72974.1"/>
    <property type="molecule type" value="Genomic_DNA"/>
</dbReference>
<dbReference type="HOGENOM" id="CLU_3119323_0_0_11"/>
<accession>U2RWT7</accession>
<proteinExistence type="predicted"/>
<dbReference type="AlphaFoldDB" id="U2RWT7"/>